<gene>
    <name evidence="2" type="ORF">ABIE13_005603</name>
</gene>
<dbReference type="PANTHER" id="PTHR42928:SF5">
    <property type="entry name" value="BLR1237 PROTEIN"/>
    <property type="match status" value="1"/>
</dbReference>
<dbReference type="RefSeq" id="WP_354449414.1">
    <property type="nucleotide sequence ID" value="NZ_JBEPSH010000018.1"/>
</dbReference>
<keyword evidence="2" id="KW-0675">Receptor</keyword>
<dbReference type="CDD" id="cd07012">
    <property type="entry name" value="PBP2_Bug_TTT"/>
    <property type="match status" value="1"/>
</dbReference>
<dbReference type="EMBL" id="JBEPSH010000018">
    <property type="protein sequence ID" value="MET4580462.1"/>
    <property type="molecule type" value="Genomic_DNA"/>
</dbReference>
<dbReference type="InterPro" id="IPR005064">
    <property type="entry name" value="BUG"/>
</dbReference>
<dbReference type="Gene3D" id="3.40.190.150">
    <property type="entry name" value="Bordetella uptake gene, domain 1"/>
    <property type="match status" value="1"/>
</dbReference>
<organism evidence="2 3">
    <name type="scientific">Ottowia thiooxydans</name>
    <dbReference type="NCBI Taxonomy" id="219182"/>
    <lineage>
        <taxon>Bacteria</taxon>
        <taxon>Pseudomonadati</taxon>
        <taxon>Pseudomonadota</taxon>
        <taxon>Betaproteobacteria</taxon>
        <taxon>Burkholderiales</taxon>
        <taxon>Comamonadaceae</taxon>
        <taxon>Ottowia</taxon>
    </lineage>
</organism>
<evidence type="ECO:0000313" key="2">
    <source>
        <dbReference type="EMBL" id="MET4580462.1"/>
    </source>
</evidence>
<sequence>MTNSLTGITRRLLVGFGLASLGLVAAAQSSYPNRPITLVSPFLAGSSADNTARQISEIAAKDLGQPIVIENKPGAEALIGMTDVVRAPADGYRLLWAGGGSLMGVPAMRKKPPFDPVKDFTPIAASVDFSFFMYVHPDLPAKSMKEFIAYAQANPGKISYAVGNVQSRMIMGDLARRYKLDMVQVQYKGEVAAGADLISGRVQAMFGTTTQLQMAKSGKLRVISTSLSKRSAIMPNVPTLREEGIEGAEFGGGWLSIVAPAGLDAAITAKLHAAFTKALADPSVTQRLQDAGLVYTPRGNGAALGEFMRSEYALYRKTAIELDLVRD</sequence>
<dbReference type="Pfam" id="PF03401">
    <property type="entry name" value="TctC"/>
    <property type="match status" value="1"/>
</dbReference>
<dbReference type="Gene3D" id="3.40.190.10">
    <property type="entry name" value="Periplasmic binding protein-like II"/>
    <property type="match status" value="1"/>
</dbReference>
<dbReference type="PANTHER" id="PTHR42928">
    <property type="entry name" value="TRICARBOXYLATE-BINDING PROTEIN"/>
    <property type="match status" value="1"/>
</dbReference>
<evidence type="ECO:0000256" key="1">
    <source>
        <dbReference type="ARBA" id="ARBA00006987"/>
    </source>
</evidence>
<keyword evidence="3" id="KW-1185">Reference proteome</keyword>
<comment type="caution">
    <text evidence="2">The sequence shown here is derived from an EMBL/GenBank/DDBJ whole genome shotgun (WGS) entry which is preliminary data.</text>
</comment>
<name>A0ABV2QHQ0_9BURK</name>
<dbReference type="SUPFAM" id="SSF53850">
    <property type="entry name" value="Periplasmic binding protein-like II"/>
    <property type="match status" value="1"/>
</dbReference>
<comment type="similarity">
    <text evidence="1">Belongs to the UPF0065 (bug) family.</text>
</comment>
<proteinExistence type="inferred from homology"/>
<dbReference type="InterPro" id="IPR042100">
    <property type="entry name" value="Bug_dom1"/>
</dbReference>
<evidence type="ECO:0000313" key="3">
    <source>
        <dbReference type="Proteomes" id="UP001549320"/>
    </source>
</evidence>
<protein>
    <submittedName>
        <fullName evidence="2">Tripartite-type tricarboxylate transporter receptor subunit TctC</fullName>
    </submittedName>
</protein>
<reference evidence="2 3" key="1">
    <citation type="submission" date="2024-06" db="EMBL/GenBank/DDBJ databases">
        <title>Sorghum-associated microbial communities from plants grown in Nebraska, USA.</title>
        <authorList>
            <person name="Schachtman D."/>
        </authorList>
    </citation>
    <scope>NUCLEOTIDE SEQUENCE [LARGE SCALE GENOMIC DNA]</scope>
    <source>
        <strain evidence="2 3">2709</strain>
    </source>
</reference>
<dbReference type="PIRSF" id="PIRSF017082">
    <property type="entry name" value="YflP"/>
    <property type="match status" value="1"/>
</dbReference>
<accession>A0ABV2QHQ0</accession>
<dbReference type="Proteomes" id="UP001549320">
    <property type="component" value="Unassembled WGS sequence"/>
</dbReference>